<gene>
    <name evidence="1" type="ORF">MiYa_01873</name>
</gene>
<dbReference type="EMBL" id="BHVO01000025">
    <property type="protein sequence ID" value="GCA70341.1"/>
    <property type="molecule type" value="Genomic_DNA"/>
</dbReference>
<proteinExistence type="predicted"/>
<sequence>MSGVTKINIVESVEDLKELMKQQKSSLAYAKVQSLYFLKMGEVETVRHLALLMGRGERTMALPGLVGKMYSRIQSCWRVSGTNHKDTALPGLVGKMYSRIQSCWRVSGTNHKDTKDTKIDRSYCKLN</sequence>
<evidence type="ECO:0000313" key="1">
    <source>
        <dbReference type="EMBL" id="GCA70341.1"/>
    </source>
</evidence>
<name>A0A5A5RAV8_MICAE</name>
<comment type="caution">
    <text evidence="1">The sequence shown here is derived from an EMBL/GenBank/DDBJ whole genome shotgun (WGS) entry which is preliminary data.</text>
</comment>
<accession>A0A5A5RAV8</accession>
<dbReference type="Proteomes" id="UP000323569">
    <property type="component" value="Unassembled WGS sequence"/>
</dbReference>
<organism evidence="1 2">
    <name type="scientific">Microcystis aeruginosa NIES-2519</name>
    <dbReference type="NCBI Taxonomy" id="2303981"/>
    <lineage>
        <taxon>Bacteria</taxon>
        <taxon>Bacillati</taxon>
        <taxon>Cyanobacteriota</taxon>
        <taxon>Cyanophyceae</taxon>
        <taxon>Oscillatoriophycideae</taxon>
        <taxon>Chroococcales</taxon>
        <taxon>Microcystaceae</taxon>
        <taxon>Microcystis</taxon>
    </lineage>
</organism>
<dbReference type="AlphaFoldDB" id="A0A5A5RAV8"/>
<reference evidence="1 2" key="1">
    <citation type="submission" date="2018-09" db="EMBL/GenBank/DDBJ databases">
        <title>Evolutionary history of phycoerythrin pigmentation in the water bloom-forming cyanobacterium Microcystis aeruginosa.</title>
        <authorList>
            <person name="Tanabe Y."/>
            <person name="Tanabe Y."/>
            <person name="Yamaguchi H."/>
        </authorList>
    </citation>
    <scope>NUCLEOTIDE SEQUENCE [LARGE SCALE GENOMIC DNA]</scope>
    <source>
        <strain evidence="1 2">NIES-2519</strain>
    </source>
</reference>
<evidence type="ECO:0000313" key="2">
    <source>
        <dbReference type="Proteomes" id="UP000323569"/>
    </source>
</evidence>
<protein>
    <submittedName>
        <fullName evidence="1">Uncharacterized protein</fullName>
    </submittedName>
</protein>